<proteinExistence type="predicted"/>
<dbReference type="OrthoDB" id="9815441at2"/>
<dbReference type="InterPro" id="IPR029058">
    <property type="entry name" value="AB_hydrolase_fold"/>
</dbReference>
<sequence length="325" mass="34583">MTILLSVLGTLTVLLLAGLTLSFFWTRKLARLGEVLTPQAGQIQIVQDGSIHYIEAGNPKKQTLVLIHGLSGQLQHFTYGLVKRLSQDHHVIALDRPGCGYSTRASDDLATLPEQARMIAEFLTLKEAKDPVLVGHSLGGAVALAIALDNPRWIAGLALLAPLTHPLRGAPDVFKPLQIRSPFVRRALANTIAVPMAQHTASAALTAVFAPEPCPEDFLDRAGGALGLRPKAFVAASADAVGADISIEHQSTRYGDLRTPGAILFGTDDAILPIAEQGLSMEQYGLRCEKLDGLGHMLPITALDDCEGFIRGVSVSTRLPASLSS</sequence>
<gene>
    <name evidence="2" type="ORF">DS909_19885</name>
</gene>
<feature type="domain" description="AB hydrolase-1" evidence="1">
    <location>
        <begin position="63"/>
        <end position="300"/>
    </location>
</feature>
<accession>A0A366WNS1</accession>
<reference evidence="2 3" key="1">
    <citation type="submission" date="2018-07" db="EMBL/GenBank/DDBJ databases">
        <title>Modular assembly of carbohydrate-degrading microbial communities in the ocean.</title>
        <authorList>
            <person name="Enke T.N."/>
            <person name="Datta M.S."/>
            <person name="Schwartzman J.A."/>
            <person name="Cermak N."/>
            <person name="Schmitz D.A."/>
            <person name="Barrere J."/>
            <person name="Cordero O.X."/>
        </authorList>
    </citation>
    <scope>NUCLEOTIDE SEQUENCE [LARGE SCALE GENOMIC DNA]</scope>
    <source>
        <strain evidence="2 3">C3M10</strain>
    </source>
</reference>
<dbReference type="PRINTS" id="PR00111">
    <property type="entry name" value="ABHYDROLASE"/>
</dbReference>
<protein>
    <submittedName>
        <fullName evidence="2">Alpha/beta hydrolase</fullName>
    </submittedName>
</protein>
<dbReference type="Proteomes" id="UP000252706">
    <property type="component" value="Unassembled WGS sequence"/>
</dbReference>
<organism evidence="2 3">
    <name type="scientific">Phaeobacter gallaeciensis</name>
    <dbReference type="NCBI Taxonomy" id="60890"/>
    <lineage>
        <taxon>Bacteria</taxon>
        <taxon>Pseudomonadati</taxon>
        <taxon>Pseudomonadota</taxon>
        <taxon>Alphaproteobacteria</taxon>
        <taxon>Rhodobacterales</taxon>
        <taxon>Roseobacteraceae</taxon>
        <taxon>Phaeobacter</taxon>
    </lineage>
</organism>
<dbReference type="PANTHER" id="PTHR46438:SF11">
    <property type="entry name" value="LIPASE-RELATED"/>
    <property type="match status" value="1"/>
</dbReference>
<evidence type="ECO:0000259" key="1">
    <source>
        <dbReference type="Pfam" id="PF00561"/>
    </source>
</evidence>
<evidence type="ECO:0000313" key="3">
    <source>
        <dbReference type="Proteomes" id="UP000252706"/>
    </source>
</evidence>
<name>A0A366WNS1_9RHOB</name>
<dbReference type="EMBL" id="QOCE01000047">
    <property type="protein sequence ID" value="RBW50817.1"/>
    <property type="molecule type" value="Genomic_DNA"/>
</dbReference>
<dbReference type="Pfam" id="PF00561">
    <property type="entry name" value="Abhydrolase_1"/>
    <property type="match status" value="1"/>
</dbReference>
<comment type="caution">
    <text evidence="2">The sequence shown here is derived from an EMBL/GenBank/DDBJ whole genome shotgun (WGS) entry which is preliminary data.</text>
</comment>
<dbReference type="PANTHER" id="PTHR46438">
    <property type="entry name" value="ALPHA/BETA-HYDROLASES SUPERFAMILY PROTEIN"/>
    <property type="match status" value="1"/>
</dbReference>
<keyword evidence="2" id="KW-0378">Hydrolase</keyword>
<dbReference type="InterPro" id="IPR000073">
    <property type="entry name" value="AB_hydrolase_1"/>
</dbReference>
<dbReference type="Gene3D" id="3.40.50.1820">
    <property type="entry name" value="alpha/beta hydrolase"/>
    <property type="match status" value="1"/>
</dbReference>
<dbReference type="GO" id="GO:0016787">
    <property type="term" value="F:hydrolase activity"/>
    <property type="evidence" value="ECO:0007669"/>
    <property type="project" value="UniProtKB-KW"/>
</dbReference>
<dbReference type="RefSeq" id="WP_113825320.1">
    <property type="nucleotide sequence ID" value="NZ_QOCE01000047.1"/>
</dbReference>
<dbReference type="SUPFAM" id="SSF53474">
    <property type="entry name" value="alpha/beta-Hydrolases"/>
    <property type="match status" value="1"/>
</dbReference>
<dbReference type="AlphaFoldDB" id="A0A366WNS1"/>
<evidence type="ECO:0000313" key="2">
    <source>
        <dbReference type="EMBL" id="RBW50817.1"/>
    </source>
</evidence>